<evidence type="ECO:0000313" key="3">
    <source>
        <dbReference type="Proteomes" id="UP001295423"/>
    </source>
</evidence>
<comment type="caution">
    <text evidence="2">The sequence shown here is derived from an EMBL/GenBank/DDBJ whole genome shotgun (WGS) entry which is preliminary data.</text>
</comment>
<accession>A0AAD2CEH5</accession>
<name>A0AAD2CEH5_9STRA</name>
<evidence type="ECO:0000256" key="1">
    <source>
        <dbReference type="SAM" id="MobiDB-lite"/>
    </source>
</evidence>
<keyword evidence="3" id="KW-1185">Reference proteome</keyword>
<reference evidence="2" key="1">
    <citation type="submission" date="2023-08" db="EMBL/GenBank/DDBJ databases">
        <authorList>
            <person name="Audoor S."/>
            <person name="Bilcke G."/>
        </authorList>
    </citation>
    <scope>NUCLEOTIDE SEQUENCE</scope>
</reference>
<evidence type="ECO:0000313" key="2">
    <source>
        <dbReference type="EMBL" id="CAJ1931662.1"/>
    </source>
</evidence>
<feature type="compositionally biased region" description="Polar residues" evidence="1">
    <location>
        <begin position="1"/>
        <end position="12"/>
    </location>
</feature>
<dbReference type="EMBL" id="CAKOGP040000169">
    <property type="protein sequence ID" value="CAJ1931662.1"/>
    <property type="molecule type" value="Genomic_DNA"/>
</dbReference>
<gene>
    <name evidence="2" type="ORF">CYCCA115_LOCUS2489</name>
</gene>
<organism evidence="2 3">
    <name type="scientific">Cylindrotheca closterium</name>
    <dbReference type="NCBI Taxonomy" id="2856"/>
    <lineage>
        <taxon>Eukaryota</taxon>
        <taxon>Sar</taxon>
        <taxon>Stramenopiles</taxon>
        <taxon>Ochrophyta</taxon>
        <taxon>Bacillariophyta</taxon>
        <taxon>Bacillariophyceae</taxon>
        <taxon>Bacillariophycidae</taxon>
        <taxon>Bacillariales</taxon>
        <taxon>Bacillariaceae</taxon>
        <taxon>Cylindrotheca</taxon>
    </lineage>
</organism>
<dbReference type="AlphaFoldDB" id="A0AAD2CEH5"/>
<dbReference type="Proteomes" id="UP001295423">
    <property type="component" value="Unassembled WGS sequence"/>
</dbReference>
<protein>
    <submittedName>
        <fullName evidence="2">Uncharacterized protein</fullName>
    </submittedName>
</protein>
<feature type="region of interest" description="Disordered" evidence="1">
    <location>
        <begin position="1"/>
        <end position="125"/>
    </location>
</feature>
<proteinExistence type="predicted"/>
<sequence length="125" mass="13704">MSSNDAEATSTAAEDKKPIPAWKLRQQMLQKNAPPKPSQLNKQIAKKKTGFDAPLPPAFKTVRKQRLAFAKQQDRRANNDTWVSLNSSHPESSSHAKEGQEGTTEETAEYSSGEDNAGSDDDSFA</sequence>